<sequence length="607" mass="68947">MFDIKVSLAITVFFMAGIMDECWTARLRTINATRMETHGDNKEKTFMPTDIYPIIYSKNINNNVTKYLPGTDFVKFSSTNFQNDAKINMIPVDFHAIAPNGLASTHVNYSAISNSTEFEMKRKPKNFKLCSQSHDQKLTNHSNYSDARKNSLEERTIKFSRAGIDINSLSDEVFEQKFQNSVANYKAKIHNGTPEEIKELFIKAKKSSIKESNIVPMNFLTSKRIQDIQYSYSLNQQSKPQKIIHYKHKRNAAPSNRELNDAKGKNARAEKTFVDLKDKNIDGSNEASGVNEESWNDYIDKLFDPDFDSSVHTNISAVEGQTVHMGCRVNNLGTKTVSWIRHADTHILTVGSSTYTSDHRFSTLHRQGTNEWTLQLRDPTKQDAGIYECQVSTKPVRAHIVHLRVVVPSAHILSAPELYIDEGSALNLTCVIQPSPSPPEYIFWYHRGEVINHETDRRVSVTTQQSDLDTVCSLVVLKATLDHSGRYRCAPSNAEPTEIMVHIFKAEEPAAMQTSGSISTQVPPTSTITIIFITTIIIYSSFRISYLEIIQSRNIRSTLTFEPRIKSSRRVNINGNRNFLYEYLMSLNVLGFTSLLNRRYHIESCSV</sequence>
<dbReference type="SMART" id="SM00408">
    <property type="entry name" value="IGc2"/>
    <property type="match status" value="2"/>
</dbReference>
<dbReference type="InterPro" id="IPR007110">
    <property type="entry name" value="Ig-like_dom"/>
</dbReference>
<feature type="signal peptide" evidence="2">
    <location>
        <begin position="1"/>
        <end position="24"/>
    </location>
</feature>
<keyword evidence="1" id="KW-1133">Transmembrane helix</keyword>
<dbReference type="FunFam" id="2.60.40.10:FF:000129">
    <property type="entry name" value="CLUMA_CG018772, isoform A"/>
    <property type="match status" value="1"/>
</dbReference>
<dbReference type="InterPro" id="IPR013106">
    <property type="entry name" value="Ig_V-set"/>
</dbReference>
<dbReference type="InterPro" id="IPR036179">
    <property type="entry name" value="Ig-like_dom_sf"/>
</dbReference>
<evidence type="ECO:0000259" key="3">
    <source>
        <dbReference type="PROSITE" id="PS50835"/>
    </source>
</evidence>
<dbReference type="InterPro" id="IPR003599">
    <property type="entry name" value="Ig_sub"/>
</dbReference>
<dbReference type="KEGG" id="hazt:108674514"/>
<proteinExistence type="predicted"/>
<feature type="domain" description="Ig-like" evidence="3">
    <location>
        <begin position="408"/>
        <end position="500"/>
    </location>
</feature>
<protein>
    <submittedName>
        <fullName evidence="5">Uncharacterized protein LOC108674514</fullName>
    </submittedName>
</protein>
<dbReference type="Pfam" id="PF13927">
    <property type="entry name" value="Ig_3"/>
    <property type="match status" value="1"/>
</dbReference>
<reference evidence="5" key="1">
    <citation type="submission" date="2025-08" db="UniProtKB">
        <authorList>
            <consortium name="RefSeq"/>
        </authorList>
    </citation>
    <scope>IDENTIFICATION</scope>
    <source>
        <tissue evidence="5">Whole organism</tissue>
    </source>
</reference>
<dbReference type="GO" id="GO:0032589">
    <property type="term" value="C:neuron projection membrane"/>
    <property type="evidence" value="ECO:0007669"/>
    <property type="project" value="TreeGrafter"/>
</dbReference>
<dbReference type="PANTHER" id="PTHR23279:SF46">
    <property type="entry name" value="DEFECTIVE PROBOSCIS EXTENSION RESPONSE 10, ISOFORM A-RELATED"/>
    <property type="match status" value="1"/>
</dbReference>
<dbReference type="SMART" id="SM00409">
    <property type="entry name" value="IG"/>
    <property type="match status" value="2"/>
</dbReference>
<dbReference type="SUPFAM" id="SSF48726">
    <property type="entry name" value="Immunoglobulin"/>
    <property type="match status" value="2"/>
</dbReference>
<dbReference type="Proteomes" id="UP000694843">
    <property type="component" value="Unplaced"/>
</dbReference>
<dbReference type="OrthoDB" id="8049355at2759"/>
<feature type="chain" id="PRO_5037363607" evidence="2">
    <location>
        <begin position="25"/>
        <end position="607"/>
    </location>
</feature>
<keyword evidence="1" id="KW-0472">Membrane</keyword>
<name>A0A979FUV6_HYAAZ</name>
<keyword evidence="2" id="KW-0732">Signal</keyword>
<evidence type="ECO:0000256" key="2">
    <source>
        <dbReference type="SAM" id="SignalP"/>
    </source>
</evidence>
<keyword evidence="4" id="KW-1185">Reference proteome</keyword>
<dbReference type="InterPro" id="IPR013783">
    <property type="entry name" value="Ig-like_fold"/>
</dbReference>
<organism evidence="4 5">
    <name type="scientific">Hyalella azteca</name>
    <name type="common">Amphipod</name>
    <dbReference type="NCBI Taxonomy" id="294128"/>
    <lineage>
        <taxon>Eukaryota</taxon>
        <taxon>Metazoa</taxon>
        <taxon>Ecdysozoa</taxon>
        <taxon>Arthropoda</taxon>
        <taxon>Crustacea</taxon>
        <taxon>Multicrustacea</taxon>
        <taxon>Malacostraca</taxon>
        <taxon>Eumalacostraca</taxon>
        <taxon>Peracarida</taxon>
        <taxon>Amphipoda</taxon>
        <taxon>Senticaudata</taxon>
        <taxon>Talitrida</taxon>
        <taxon>Talitroidea</taxon>
        <taxon>Hyalellidae</taxon>
        <taxon>Hyalella</taxon>
    </lineage>
</organism>
<evidence type="ECO:0000313" key="5">
    <source>
        <dbReference type="RefSeq" id="XP_047741011.1"/>
    </source>
</evidence>
<dbReference type="Gene3D" id="2.60.40.10">
    <property type="entry name" value="Immunoglobulins"/>
    <property type="match status" value="2"/>
</dbReference>
<dbReference type="Pfam" id="PF07686">
    <property type="entry name" value="V-set"/>
    <property type="match status" value="1"/>
</dbReference>
<feature type="domain" description="Ig-like" evidence="3">
    <location>
        <begin position="305"/>
        <end position="392"/>
    </location>
</feature>
<evidence type="ECO:0000256" key="1">
    <source>
        <dbReference type="SAM" id="Phobius"/>
    </source>
</evidence>
<feature type="transmembrane region" description="Helical" evidence="1">
    <location>
        <begin position="527"/>
        <end position="546"/>
    </location>
</feature>
<dbReference type="GO" id="GO:0050808">
    <property type="term" value="P:synapse organization"/>
    <property type="evidence" value="ECO:0007669"/>
    <property type="project" value="TreeGrafter"/>
</dbReference>
<dbReference type="InterPro" id="IPR037448">
    <property type="entry name" value="Zig-8"/>
</dbReference>
<accession>A0A979FUV6</accession>
<keyword evidence="1" id="KW-0812">Transmembrane</keyword>
<dbReference type="PROSITE" id="PS50835">
    <property type="entry name" value="IG_LIKE"/>
    <property type="match status" value="2"/>
</dbReference>
<evidence type="ECO:0000313" key="4">
    <source>
        <dbReference type="Proteomes" id="UP000694843"/>
    </source>
</evidence>
<gene>
    <name evidence="5" type="primary">LOC108674514</name>
</gene>
<dbReference type="PANTHER" id="PTHR23279">
    <property type="entry name" value="DEFECTIVE PROBOSCIS EXTENSION RESPONSE DPR -RELATED"/>
    <property type="match status" value="1"/>
</dbReference>
<dbReference type="GeneID" id="108674514"/>
<dbReference type="RefSeq" id="XP_047741011.1">
    <property type="nucleotide sequence ID" value="XM_047885055.1"/>
</dbReference>
<dbReference type="InterPro" id="IPR003598">
    <property type="entry name" value="Ig_sub2"/>
</dbReference>
<dbReference type="AlphaFoldDB" id="A0A979FUV6"/>